<dbReference type="InterPro" id="IPR017981">
    <property type="entry name" value="GPCR_2-like_7TM"/>
</dbReference>
<feature type="transmembrane region" description="Helical" evidence="6">
    <location>
        <begin position="648"/>
        <end position="669"/>
    </location>
</feature>
<evidence type="ECO:0000259" key="8">
    <source>
        <dbReference type="PROSITE" id="PS50261"/>
    </source>
</evidence>
<dbReference type="PROSITE" id="PS50221">
    <property type="entry name" value="GAIN_B"/>
    <property type="match status" value="1"/>
</dbReference>
<dbReference type="SUPFAM" id="SSF81321">
    <property type="entry name" value="Family A G protein-coupled receptor-like"/>
    <property type="match status" value="1"/>
</dbReference>
<dbReference type="InterPro" id="IPR058808">
    <property type="entry name" value="GAIN_ADGRA2/3"/>
</dbReference>
<keyword evidence="3 6" id="KW-1133">Transmembrane helix</keyword>
<feature type="transmembrane region" description="Helical" evidence="6">
    <location>
        <begin position="522"/>
        <end position="543"/>
    </location>
</feature>
<keyword evidence="10" id="KW-1185">Reference proteome</keyword>
<evidence type="ECO:0000256" key="1">
    <source>
        <dbReference type="ARBA" id="ARBA00004141"/>
    </source>
</evidence>
<sequence>MGKERTGRWKMSPKPQPQSCMQAVQDIGRLIVDLKMTTSPGSTLNDQAALFMGALLAPHGDGPRKVAHELSRLNVDIAALSEVRFPEVVSLKEQGAGYTLYWSSKPQSERRLSGVGFMVENTMAAKLENLPTEQPTNNTYRHCEEEMVVTEAVQVIFPRVEGGTFSYSEEHCPSSSANDKPLATRFCRITTDEFAVWDSPVFLSCDITLTNLSQTIEVTEENALTVATELQVITLHPETLSDDVTTISTLMQEIVNVSSTEQIGEAIMTIADNLMRVNRSVLKQSQQEDRGPTRVVLTLETLSDTVELSRESFTSVRPDVALQASDISAEELDKGQDVRLSYILYNNDSLFVQSSQDAVGRPHQDVVGTRIVGSRIAGMQVKNIPEPVVITFTPKEDLLPVEVKEWQYVFWDFEAKAGQGAWSTDGCVNQEVNNGRNQTHHAVSVHARNQRLVLINLCVALLAILIIFLAGIDQTASPIGCTTVTALLHYFLLAALVWMAVEAVNIYLAAVMVFGHYVSESFIYKAAVTAWGLPLIAMLSTVGPSAVYKYRRSNYCWLAELPLTYAFLVPAGLILMFNMVVFSIVMYKLVKGDKEQRALRGAKETKADHQWLIRQLRRAFSMMALFGLTWLFGFFVIDGDSDARTVFAYLFCIFNTLQGLFIFIFHCALREDMRKWWKKLACKGKIKKKQYVLDWKNHDSPTAGQALALAISPDGTFAKLA</sequence>
<accession>A0A8S4MMX3</accession>
<keyword evidence="5" id="KW-1015">Disulfide bond</keyword>
<dbReference type="GO" id="GO:0016020">
    <property type="term" value="C:membrane"/>
    <property type="evidence" value="ECO:0007669"/>
    <property type="project" value="UniProtKB-SubCell"/>
</dbReference>
<dbReference type="CDD" id="cd15040">
    <property type="entry name" value="7tmB2_Adhesion"/>
    <property type="match status" value="1"/>
</dbReference>
<keyword evidence="4 6" id="KW-0472">Membrane</keyword>
<dbReference type="OrthoDB" id="10037534at2759"/>
<feature type="domain" description="GAIN-B" evidence="7">
    <location>
        <begin position="286"/>
        <end position="461"/>
    </location>
</feature>
<protein>
    <submittedName>
        <fullName evidence="9">ADGRL3 protein</fullName>
    </submittedName>
</protein>
<dbReference type="Gene3D" id="2.60.220.50">
    <property type="match status" value="1"/>
</dbReference>
<feature type="transmembrane region" description="Helical" evidence="6">
    <location>
        <begin position="452"/>
        <end position="472"/>
    </location>
</feature>
<dbReference type="InterPro" id="IPR046338">
    <property type="entry name" value="GAIN_dom_sf"/>
</dbReference>
<feature type="transmembrane region" description="Helical" evidence="6">
    <location>
        <begin position="563"/>
        <end position="590"/>
    </location>
</feature>
<comment type="subcellular location">
    <subcellularLocation>
        <location evidence="1">Membrane</location>
        <topology evidence="1">Multi-pass membrane protein</topology>
    </subcellularLocation>
</comment>
<dbReference type="GO" id="GO:0007166">
    <property type="term" value="P:cell surface receptor signaling pathway"/>
    <property type="evidence" value="ECO:0007669"/>
    <property type="project" value="InterPro"/>
</dbReference>
<keyword evidence="2 6" id="KW-0812">Transmembrane</keyword>
<dbReference type="GO" id="GO:0004930">
    <property type="term" value="F:G protein-coupled receptor activity"/>
    <property type="evidence" value="ECO:0007669"/>
    <property type="project" value="InterPro"/>
</dbReference>
<dbReference type="PROSITE" id="PS50261">
    <property type="entry name" value="G_PROTEIN_RECEP_F2_4"/>
    <property type="match status" value="1"/>
</dbReference>
<dbReference type="PRINTS" id="PR00249">
    <property type="entry name" value="GPCRSECRETIN"/>
</dbReference>
<organism evidence="9 10">
    <name type="scientific">Branchiostoma lanceolatum</name>
    <name type="common">Common lancelet</name>
    <name type="synonym">Amphioxus lanceolatum</name>
    <dbReference type="NCBI Taxonomy" id="7740"/>
    <lineage>
        <taxon>Eukaryota</taxon>
        <taxon>Metazoa</taxon>
        <taxon>Chordata</taxon>
        <taxon>Cephalochordata</taxon>
        <taxon>Leptocardii</taxon>
        <taxon>Amphioxiformes</taxon>
        <taxon>Branchiostomatidae</taxon>
        <taxon>Branchiostoma</taxon>
    </lineage>
</organism>
<evidence type="ECO:0000256" key="5">
    <source>
        <dbReference type="ARBA" id="ARBA00023157"/>
    </source>
</evidence>
<evidence type="ECO:0000256" key="2">
    <source>
        <dbReference type="ARBA" id="ARBA00022692"/>
    </source>
</evidence>
<reference evidence="9" key="1">
    <citation type="submission" date="2022-01" db="EMBL/GenBank/DDBJ databases">
        <authorList>
            <person name="Braso-Vives M."/>
        </authorList>
    </citation>
    <scope>NUCLEOTIDE SEQUENCE</scope>
</reference>
<feature type="transmembrane region" description="Helical" evidence="6">
    <location>
        <begin position="487"/>
        <end position="510"/>
    </location>
</feature>
<feature type="transmembrane region" description="Helical" evidence="6">
    <location>
        <begin position="619"/>
        <end position="636"/>
    </location>
</feature>
<comment type="caution">
    <text evidence="9">The sequence shown here is derived from an EMBL/GenBank/DDBJ whole genome shotgun (WGS) entry which is preliminary data.</text>
</comment>
<evidence type="ECO:0000256" key="3">
    <source>
        <dbReference type="ARBA" id="ARBA00022989"/>
    </source>
</evidence>
<dbReference type="Gene3D" id="1.20.1070.10">
    <property type="entry name" value="Rhodopsin 7-helix transmembrane proteins"/>
    <property type="match status" value="1"/>
</dbReference>
<dbReference type="InterPro" id="IPR057244">
    <property type="entry name" value="GAIN_B"/>
</dbReference>
<evidence type="ECO:0000256" key="4">
    <source>
        <dbReference type="ARBA" id="ARBA00023136"/>
    </source>
</evidence>
<dbReference type="Pfam" id="PF26588">
    <property type="entry name" value="GAIN_ADGRA3"/>
    <property type="match status" value="1"/>
</dbReference>
<evidence type="ECO:0000313" key="10">
    <source>
        <dbReference type="Proteomes" id="UP000838412"/>
    </source>
</evidence>
<dbReference type="AlphaFoldDB" id="A0A8S4MMX3"/>
<dbReference type="PANTHER" id="PTHR47767">
    <property type="entry name" value="ADHESION G PROTEIN-COUPLED RECEPTOR G7"/>
    <property type="match status" value="1"/>
</dbReference>
<evidence type="ECO:0000313" key="9">
    <source>
        <dbReference type="EMBL" id="CAH1277276.1"/>
    </source>
</evidence>
<feature type="domain" description="G-protein coupled receptors family 2 profile 2" evidence="8">
    <location>
        <begin position="453"/>
        <end position="670"/>
    </location>
</feature>
<dbReference type="PANTHER" id="PTHR47767:SF1">
    <property type="entry name" value="ADHESION G PROTEIN-COUPLED RECEPTOR G7"/>
    <property type="match status" value="1"/>
</dbReference>
<proteinExistence type="predicted"/>
<name>A0A8S4MMX3_BRALA</name>
<dbReference type="Pfam" id="PF00002">
    <property type="entry name" value="7tm_2"/>
    <property type="match status" value="1"/>
</dbReference>
<dbReference type="Proteomes" id="UP000838412">
    <property type="component" value="Unassembled WGS sequence"/>
</dbReference>
<evidence type="ECO:0000259" key="7">
    <source>
        <dbReference type="PROSITE" id="PS50221"/>
    </source>
</evidence>
<gene>
    <name evidence="9" type="primary">ADGRL3</name>
    <name evidence="9" type="ORF">BLAG_LOCUS26095</name>
</gene>
<dbReference type="EMBL" id="CAKMNS010000231">
    <property type="protein sequence ID" value="CAH1277276.1"/>
    <property type="molecule type" value="Genomic_DNA"/>
</dbReference>
<dbReference type="InterPro" id="IPR053066">
    <property type="entry name" value="ADGR_G7"/>
</dbReference>
<evidence type="ECO:0000256" key="6">
    <source>
        <dbReference type="SAM" id="Phobius"/>
    </source>
</evidence>
<dbReference type="InterPro" id="IPR000832">
    <property type="entry name" value="GPCR_2_secretin-like"/>
</dbReference>